<accession>A0ABP7RKZ9</accession>
<protein>
    <submittedName>
        <fullName evidence="2">LON peptidase substrate-binding domain-containing protein</fullName>
    </submittedName>
</protein>
<dbReference type="Pfam" id="PF02190">
    <property type="entry name" value="LON_substr_bdg"/>
    <property type="match status" value="1"/>
</dbReference>
<evidence type="ECO:0000313" key="2">
    <source>
        <dbReference type="EMBL" id="GAA3999013.1"/>
    </source>
</evidence>
<comment type="caution">
    <text evidence="2">The sequence shown here is derived from an EMBL/GenBank/DDBJ whole genome shotgun (WGS) entry which is preliminary data.</text>
</comment>
<keyword evidence="3" id="KW-1185">Reference proteome</keyword>
<name>A0ABP7RKZ9_9SPHN</name>
<dbReference type="InterPro" id="IPR046336">
    <property type="entry name" value="Lon_prtase_N_sf"/>
</dbReference>
<evidence type="ECO:0000313" key="3">
    <source>
        <dbReference type="Proteomes" id="UP001501310"/>
    </source>
</evidence>
<dbReference type="PANTHER" id="PTHR46732:SF8">
    <property type="entry name" value="ATP-DEPENDENT PROTEASE LA (LON) DOMAIN PROTEIN"/>
    <property type="match status" value="1"/>
</dbReference>
<sequence>MSHTPLRVPLFPLGGAILFPRSHLPLHIFEPRYRQMVEDAVAGGGLIGMIQPRAAPDDGLGNPELYRVGCIGEIVGLEELGDGRFNIVLQGTTRFRLIAEADVGTPYRQADVVPGDDAECEPDALPSVLRAAVEQEARLLGDAMGLTVDWEAVERLDDEMLVNAIAQVAPFDSGAKQALLEEEALSTRAELLIQLMHFLRMAQGGGSDVSPRLQ</sequence>
<dbReference type="PROSITE" id="PS51787">
    <property type="entry name" value="LON_N"/>
    <property type="match status" value="1"/>
</dbReference>
<dbReference type="InterPro" id="IPR003111">
    <property type="entry name" value="Lon_prtase_N"/>
</dbReference>
<dbReference type="Proteomes" id="UP001501310">
    <property type="component" value="Unassembled WGS sequence"/>
</dbReference>
<evidence type="ECO:0000259" key="1">
    <source>
        <dbReference type="PROSITE" id="PS51787"/>
    </source>
</evidence>
<dbReference type="PANTHER" id="PTHR46732">
    <property type="entry name" value="ATP-DEPENDENT PROTEASE LA (LON) DOMAIN PROTEIN"/>
    <property type="match status" value="1"/>
</dbReference>
<dbReference type="EMBL" id="BAAAZD010000001">
    <property type="protein sequence ID" value="GAA3999013.1"/>
    <property type="molecule type" value="Genomic_DNA"/>
</dbReference>
<proteinExistence type="predicted"/>
<organism evidence="2 3">
    <name type="scientific">Sphingomonas humi</name>
    <dbReference type="NCBI Taxonomy" id="335630"/>
    <lineage>
        <taxon>Bacteria</taxon>
        <taxon>Pseudomonadati</taxon>
        <taxon>Pseudomonadota</taxon>
        <taxon>Alphaproteobacteria</taxon>
        <taxon>Sphingomonadales</taxon>
        <taxon>Sphingomonadaceae</taxon>
        <taxon>Sphingomonas</taxon>
    </lineage>
</organism>
<dbReference type="InterPro" id="IPR015947">
    <property type="entry name" value="PUA-like_sf"/>
</dbReference>
<reference evidence="3" key="1">
    <citation type="journal article" date="2019" name="Int. J. Syst. Evol. Microbiol.">
        <title>The Global Catalogue of Microorganisms (GCM) 10K type strain sequencing project: providing services to taxonomists for standard genome sequencing and annotation.</title>
        <authorList>
            <consortium name="The Broad Institute Genomics Platform"/>
            <consortium name="The Broad Institute Genome Sequencing Center for Infectious Disease"/>
            <person name="Wu L."/>
            <person name="Ma J."/>
        </authorList>
    </citation>
    <scope>NUCLEOTIDE SEQUENCE [LARGE SCALE GENOMIC DNA]</scope>
    <source>
        <strain evidence="3">JCM 16603</strain>
    </source>
</reference>
<dbReference type="RefSeq" id="WP_344708686.1">
    <property type="nucleotide sequence ID" value="NZ_BAAAZD010000001.1"/>
</dbReference>
<dbReference type="Gene3D" id="2.30.130.40">
    <property type="entry name" value="LON domain-like"/>
    <property type="match status" value="1"/>
</dbReference>
<dbReference type="SUPFAM" id="SSF88697">
    <property type="entry name" value="PUA domain-like"/>
    <property type="match status" value="1"/>
</dbReference>
<feature type="domain" description="Lon N-terminal" evidence="1">
    <location>
        <begin position="8"/>
        <end position="200"/>
    </location>
</feature>
<gene>
    <name evidence="2" type="ORF">GCM10022211_06070</name>
</gene>
<dbReference type="SMART" id="SM00464">
    <property type="entry name" value="LON"/>
    <property type="match status" value="1"/>
</dbReference>